<proteinExistence type="predicted"/>
<protein>
    <submittedName>
        <fullName evidence="2">Asparagine synthase</fullName>
    </submittedName>
</protein>
<dbReference type="InterPro" id="IPR001962">
    <property type="entry name" value="Asn_synthase"/>
</dbReference>
<evidence type="ECO:0000259" key="1">
    <source>
        <dbReference type="Pfam" id="PF00733"/>
    </source>
</evidence>
<feature type="domain" description="Asparagine synthetase" evidence="1">
    <location>
        <begin position="218"/>
        <end position="359"/>
    </location>
</feature>
<dbReference type="RefSeq" id="WP_207827001.1">
    <property type="nucleotide sequence ID" value="NZ_CP062006.1"/>
</dbReference>
<dbReference type="Pfam" id="PF00733">
    <property type="entry name" value="Asn_synthase"/>
    <property type="match status" value="1"/>
</dbReference>
<evidence type="ECO:0000313" key="2">
    <source>
        <dbReference type="EMBL" id="QTC89216.1"/>
    </source>
</evidence>
<dbReference type="SUPFAM" id="SSF52402">
    <property type="entry name" value="Adenine nucleotide alpha hydrolases-like"/>
    <property type="match status" value="1"/>
</dbReference>
<dbReference type="EMBL" id="CP062006">
    <property type="protein sequence ID" value="QTC89216.1"/>
    <property type="molecule type" value="Genomic_DNA"/>
</dbReference>
<sequence length="570" mass="62191">MSAEAAVILVADHPAALADLTAPLRGRLARAGWSCRADHPFIRAYAPTEGRLAITPAFDGHGLLIGDVFDTEGRPLSMDARCSLGCGVLNVVRANMLIGSVWGRYVLIRRAADGVSILRDPSGALEAMVWRKAGVTVIATAADPVLDPLLPDDLDIDPEGVAALVERPGEFFHSPALRGVNPIAAGELRTMEAGGARSKQIWTPAGAYRAGRATPPPLRETVERAVRAMAGDRSWVAELSGGLDSAIVAAALSDGQRRRVTAWVNHYVDQPEGDERTYARAVGDRLGFSLTEVRRNALLIDEARLARTAEGFRPAVNDLDLTYNDDIADRIDASGAWGSLTGQGGDAVFFQMPTPLIALDEIRERGLRARASVIHRTARWTRRSVWPHAWWSAWRDHRRSRAGWDHPWLTDLRGVPPAKALQISVLAFCQTFQGLAGRSRRGPCFNPLLSQPVMEAGLAWSSVELTRGGRDRAAVRAAFSDVLPSSLIARRSKGELGVFYGEAVSARLDFLRDYLLGGALAEAGLIRPGLDELLVRETLLWRGGFQKVLGLALTEAWLRCWTERLRRRRA</sequence>
<reference evidence="2 3" key="1">
    <citation type="submission" date="2020-09" db="EMBL/GenBank/DDBJ databases">
        <title>Brevundimonas sp. LVF1 isolated from an oligotrophic pond in Goettingen, Germany.</title>
        <authorList>
            <person name="Friedrich I."/>
            <person name="Klassen A."/>
            <person name="Neubauer H."/>
            <person name="Schneider D."/>
            <person name="Hertel R."/>
            <person name="Daniel R."/>
        </authorList>
    </citation>
    <scope>NUCLEOTIDE SEQUENCE [LARGE SCALE GENOMIC DNA]</scope>
    <source>
        <strain evidence="2 3">LVF1</strain>
    </source>
</reference>
<evidence type="ECO:0000313" key="3">
    <source>
        <dbReference type="Proteomes" id="UP000663942"/>
    </source>
</evidence>
<dbReference type="InterPro" id="IPR014729">
    <property type="entry name" value="Rossmann-like_a/b/a_fold"/>
</dbReference>
<gene>
    <name evidence="2" type="ORF">IFE19_07790</name>
</gene>
<dbReference type="Gene3D" id="3.40.50.620">
    <property type="entry name" value="HUPs"/>
    <property type="match status" value="1"/>
</dbReference>
<name>A0ABX7SND5_9CAUL</name>
<dbReference type="Proteomes" id="UP000663942">
    <property type="component" value="Chromosome"/>
</dbReference>
<accession>A0ABX7SND5</accession>
<organism evidence="2 3">
    <name type="scientific">Brevundimonas pondensis</name>
    <dbReference type="NCBI Taxonomy" id="2774189"/>
    <lineage>
        <taxon>Bacteria</taxon>
        <taxon>Pseudomonadati</taxon>
        <taxon>Pseudomonadota</taxon>
        <taxon>Alphaproteobacteria</taxon>
        <taxon>Caulobacterales</taxon>
        <taxon>Caulobacteraceae</taxon>
        <taxon>Brevundimonas</taxon>
    </lineage>
</organism>
<keyword evidence="3" id="KW-1185">Reference proteome</keyword>